<evidence type="ECO:0000256" key="4">
    <source>
        <dbReference type="ARBA" id="ARBA00022598"/>
    </source>
</evidence>
<dbReference type="PANTHER" id="PTHR11136">
    <property type="entry name" value="FOLYLPOLYGLUTAMATE SYNTHASE-RELATED"/>
    <property type="match status" value="1"/>
</dbReference>
<evidence type="ECO:0000256" key="8">
    <source>
        <dbReference type="ARBA" id="ARBA00022842"/>
    </source>
</evidence>
<name>L7VMK0_THES1</name>
<dbReference type="InterPro" id="IPR004101">
    <property type="entry name" value="Mur_ligase_C"/>
</dbReference>
<sequence>MNYENAIEYIESLEGLGSRSGLKRIKALTERLGNPQEHLKFIHVAGTNGKGSTSAFISSILSCAGYSTGLYISPHLQRYNERISINGQEISDEELFKYTWRIKNVIDEMVKEGLEHPTVFEVITAMAFLYFYEKGCDAVVLEVGLGGRLDATNVISDSLVSVITKISLDHTEILGNTVAEIAYEKAGIIKQNGRVVTYPQEKAALDVIESVCRQRNAELYCADPGEFEKAELSPGLLHLVHPRYGNIETSIVGVHQVYNASVALKTVEVLRQAGFKIEDGDVVKGFKTASWPGRFELLARNPDFYIDGGHNPDGVRSFVETYKKIYPDRKATIIFGVMKDKDYDAMLRELSAISKRFIAVTPDSPRALDAGSLVKVMSKYCKNVEFSDTIEAAVEKALSDATGEDVIAALGSLYYIGQVRGKFQISAQK</sequence>
<dbReference type="Proteomes" id="UP000011220">
    <property type="component" value="Chromosome"/>
</dbReference>
<dbReference type="GO" id="GO:0005524">
    <property type="term" value="F:ATP binding"/>
    <property type="evidence" value="ECO:0007669"/>
    <property type="project" value="UniProtKB-KW"/>
</dbReference>
<dbReference type="InterPro" id="IPR001645">
    <property type="entry name" value="Folylpolyglutamate_synth"/>
</dbReference>
<dbReference type="InterPro" id="IPR036615">
    <property type="entry name" value="Mur_ligase_C_dom_sf"/>
</dbReference>
<keyword evidence="7 11" id="KW-0067">ATP-binding</keyword>
<proteinExistence type="inferred from homology"/>
<dbReference type="InterPro" id="IPR036565">
    <property type="entry name" value="Mur-like_cat_sf"/>
</dbReference>
<organism evidence="14 15">
    <name type="scientific">Thermoclostridium stercorarium (strain ATCC 35414 / DSM 8532 / NCIMB 11754)</name>
    <name type="common">Clostridium stercorarium</name>
    <dbReference type="NCBI Taxonomy" id="1121335"/>
    <lineage>
        <taxon>Bacteria</taxon>
        <taxon>Bacillati</taxon>
        <taxon>Bacillota</taxon>
        <taxon>Clostridia</taxon>
        <taxon>Eubacteriales</taxon>
        <taxon>Oscillospiraceae</taxon>
        <taxon>Thermoclostridium</taxon>
    </lineage>
</organism>
<dbReference type="eggNOG" id="COG0285">
    <property type="taxonomic scope" value="Bacteria"/>
</dbReference>
<gene>
    <name evidence="14" type="primary">folC</name>
    <name evidence="14" type="ordered locus">Cst_c06710</name>
</gene>
<keyword evidence="5" id="KW-0479">Metal-binding</keyword>
<dbReference type="PANTHER" id="PTHR11136:SF0">
    <property type="entry name" value="DIHYDROFOLATE SYNTHETASE-RELATED"/>
    <property type="match status" value="1"/>
</dbReference>
<dbReference type="PIRSF" id="PIRSF001563">
    <property type="entry name" value="Folylpolyglu_synth"/>
    <property type="match status" value="1"/>
</dbReference>
<comment type="similarity">
    <text evidence="2 11">Belongs to the folylpolyglutamate synthase family.</text>
</comment>
<dbReference type="Gene3D" id="3.90.190.20">
    <property type="entry name" value="Mur ligase, C-terminal domain"/>
    <property type="match status" value="1"/>
</dbReference>
<dbReference type="EMBL" id="CP004044">
    <property type="protein sequence ID" value="AGC67686.1"/>
    <property type="molecule type" value="Genomic_DNA"/>
</dbReference>
<dbReference type="SUPFAM" id="SSF53623">
    <property type="entry name" value="MurD-like peptide ligases, catalytic domain"/>
    <property type="match status" value="1"/>
</dbReference>
<dbReference type="FunFam" id="3.40.1190.10:FF:000011">
    <property type="entry name" value="Folylpolyglutamate synthase/dihydrofolate synthase"/>
    <property type="match status" value="1"/>
</dbReference>
<evidence type="ECO:0000313" key="15">
    <source>
        <dbReference type="Proteomes" id="UP000011220"/>
    </source>
</evidence>
<evidence type="ECO:0000256" key="10">
    <source>
        <dbReference type="ARBA" id="ARBA00047493"/>
    </source>
</evidence>
<dbReference type="KEGG" id="csd:Clst_0640"/>
<dbReference type="PATRIC" id="fig|1121335.3.peg.650"/>
<dbReference type="Pfam" id="PF02875">
    <property type="entry name" value="Mur_ligase_C"/>
    <property type="match status" value="1"/>
</dbReference>
<protein>
    <recommendedName>
        <fullName evidence="3">tetrahydrofolate synthase</fullName>
        <ecNumber evidence="3">6.3.2.17</ecNumber>
    </recommendedName>
    <alternativeName>
        <fullName evidence="9">Tetrahydrofolylpolyglutamate synthase</fullName>
    </alternativeName>
</protein>
<keyword evidence="8" id="KW-0460">Magnesium</keyword>
<dbReference type="GO" id="GO:0005737">
    <property type="term" value="C:cytoplasm"/>
    <property type="evidence" value="ECO:0007669"/>
    <property type="project" value="TreeGrafter"/>
</dbReference>
<dbReference type="InterPro" id="IPR013221">
    <property type="entry name" value="Mur_ligase_cen"/>
</dbReference>
<dbReference type="STRING" id="1121335.Cst_c06710"/>
<reference evidence="14 15" key="1">
    <citation type="journal article" date="2013" name="Genome Announc.">
        <title>Complete genome sequence of Clostridium stercorarium subsp. stercorarium strain DSM 8532, a thermophilic degrader of plant cell wall fibers.</title>
        <authorList>
            <person name="Poehlein A."/>
            <person name="Zverlov V.V."/>
            <person name="Daniel R."/>
            <person name="Schwarz W.H."/>
            <person name="Liebl W."/>
        </authorList>
    </citation>
    <scope>NUCLEOTIDE SEQUENCE [LARGE SCALE GENOMIC DNA]</scope>
    <source>
        <strain evidence="15">ATCC 35414 / DSM 8532 / NCIMB 11754</strain>
    </source>
</reference>
<dbReference type="KEGG" id="css:Cst_c06710"/>
<dbReference type="PROSITE" id="PS01012">
    <property type="entry name" value="FOLYLPOLYGLU_SYNT_2"/>
    <property type="match status" value="1"/>
</dbReference>
<dbReference type="GO" id="GO:0046872">
    <property type="term" value="F:metal ion binding"/>
    <property type="evidence" value="ECO:0007669"/>
    <property type="project" value="UniProtKB-KW"/>
</dbReference>
<comment type="catalytic activity">
    <reaction evidence="10">
        <text>(6S)-5,6,7,8-tetrahydrofolyl-(gamma-L-Glu)(n) + L-glutamate + ATP = (6S)-5,6,7,8-tetrahydrofolyl-(gamma-L-Glu)(n+1) + ADP + phosphate + H(+)</text>
        <dbReference type="Rhea" id="RHEA:10580"/>
        <dbReference type="Rhea" id="RHEA-COMP:14738"/>
        <dbReference type="Rhea" id="RHEA-COMP:14740"/>
        <dbReference type="ChEBI" id="CHEBI:15378"/>
        <dbReference type="ChEBI" id="CHEBI:29985"/>
        <dbReference type="ChEBI" id="CHEBI:30616"/>
        <dbReference type="ChEBI" id="CHEBI:43474"/>
        <dbReference type="ChEBI" id="CHEBI:141005"/>
        <dbReference type="ChEBI" id="CHEBI:456216"/>
        <dbReference type="EC" id="6.3.2.17"/>
    </reaction>
</comment>
<dbReference type="RefSeq" id="WP_015358378.1">
    <property type="nucleotide sequence ID" value="NC_020134.1"/>
</dbReference>
<evidence type="ECO:0000256" key="2">
    <source>
        <dbReference type="ARBA" id="ARBA00008276"/>
    </source>
</evidence>
<evidence type="ECO:0000259" key="13">
    <source>
        <dbReference type="Pfam" id="PF08245"/>
    </source>
</evidence>
<dbReference type="PROSITE" id="PS01011">
    <property type="entry name" value="FOLYLPOLYGLU_SYNT_1"/>
    <property type="match status" value="1"/>
</dbReference>
<keyword evidence="6 11" id="KW-0547">Nucleotide-binding</keyword>
<evidence type="ECO:0000256" key="7">
    <source>
        <dbReference type="ARBA" id="ARBA00022840"/>
    </source>
</evidence>
<feature type="domain" description="Mur ligase central" evidence="13">
    <location>
        <begin position="44"/>
        <end position="265"/>
    </location>
</feature>
<evidence type="ECO:0000256" key="1">
    <source>
        <dbReference type="ARBA" id="ARBA00001946"/>
    </source>
</evidence>
<dbReference type="NCBIfam" id="TIGR01499">
    <property type="entry name" value="folC"/>
    <property type="match status" value="1"/>
</dbReference>
<dbReference type="EC" id="6.3.2.17" evidence="3"/>
<dbReference type="Gene3D" id="3.40.1190.10">
    <property type="entry name" value="Mur-like, catalytic domain"/>
    <property type="match status" value="1"/>
</dbReference>
<dbReference type="GO" id="GO:0008841">
    <property type="term" value="F:dihydrofolate synthase activity"/>
    <property type="evidence" value="ECO:0007669"/>
    <property type="project" value="TreeGrafter"/>
</dbReference>
<evidence type="ECO:0000256" key="5">
    <source>
        <dbReference type="ARBA" id="ARBA00022723"/>
    </source>
</evidence>
<evidence type="ECO:0000256" key="11">
    <source>
        <dbReference type="PIRNR" id="PIRNR001563"/>
    </source>
</evidence>
<dbReference type="AlphaFoldDB" id="L7VMK0"/>
<dbReference type="Pfam" id="PF08245">
    <property type="entry name" value="Mur_ligase_M"/>
    <property type="match status" value="1"/>
</dbReference>
<dbReference type="InterPro" id="IPR018109">
    <property type="entry name" value="Folylpolyglutamate_synth_CS"/>
</dbReference>
<evidence type="ECO:0000259" key="12">
    <source>
        <dbReference type="Pfam" id="PF02875"/>
    </source>
</evidence>
<evidence type="ECO:0000313" key="14">
    <source>
        <dbReference type="EMBL" id="AGC67686.1"/>
    </source>
</evidence>
<keyword evidence="4 11" id="KW-0436">Ligase</keyword>
<feature type="domain" description="Mur ligase C-terminal" evidence="12">
    <location>
        <begin position="293"/>
        <end position="412"/>
    </location>
</feature>
<accession>L7VMK0</accession>
<keyword evidence="15" id="KW-1185">Reference proteome</keyword>
<dbReference type="SUPFAM" id="SSF53244">
    <property type="entry name" value="MurD-like peptide ligases, peptide-binding domain"/>
    <property type="match status" value="1"/>
</dbReference>
<evidence type="ECO:0000256" key="9">
    <source>
        <dbReference type="ARBA" id="ARBA00030592"/>
    </source>
</evidence>
<evidence type="ECO:0000256" key="6">
    <source>
        <dbReference type="ARBA" id="ARBA00022741"/>
    </source>
</evidence>
<evidence type="ECO:0000256" key="3">
    <source>
        <dbReference type="ARBA" id="ARBA00013025"/>
    </source>
</evidence>
<comment type="cofactor">
    <cofactor evidence="1">
        <name>Mg(2+)</name>
        <dbReference type="ChEBI" id="CHEBI:18420"/>
    </cofactor>
</comment>
<dbReference type="GO" id="GO:0004326">
    <property type="term" value="F:tetrahydrofolylpolyglutamate synthase activity"/>
    <property type="evidence" value="ECO:0007669"/>
    <property type="project" value="UniProtKB-EC"/>
</dbReference>